<dbReference type="PANTHER" id="PTHR42941:SF1">
    <property type="entry name" value="SLL1037 PROTEIN"/>
    <property type="match status" value="1"/>
</dbReference>
<keyword evidence="1" id="KW-1133">Transmembrane helix</keyword>
<dbReference type="SUPFAM" id="SSF53850">
    <property type="entry name" value="Periplasmic binding protein-like II"/>
    <property type="match status" value="1"/>
</dbReference>
<dbReference type="InterPro" id="IPR011852">
    <property type="entry name" value="TRAP_TAXI"/>
</dbReference>
<dbReference type="AlphaFoldDB" id="A0A2W4R9A9"/>
<feature type="transmembrane region" description="Helical" evidence="1">
    <location>
        <begin position="334"/>
        <end position="353"/>
    </location>
</feature>
<evidence type="ECO:0000313" key="2">
    <source>
        <dbReference type="EMBL" id="PZN76598.1"/>
    </source>
</evidence>
<accession>A0A2W4R9A9</accession>
<sequence>MIRNIASNLILVTLLCVLAIGGVATLWWNSSLAVWPLNVATGPALEGGVLGLSAINQVFAEEEPHVRLHRIQNDNMAMSAKALENGTADLAVVRSDILMPKNGLTVAILRRDSLVLIVPAHSHITSLQNLAGKKIGILKSGAEEEDRQLEHLLDAILNYYNISPGRVGRELLSFEETGEAVTQKRVVGILALGPVGPGLISKVIASITHATKSPPELIGDKQAAAIAKQLTGVESNDIEAGAFGGASPRPEEDLTTLAVTYRLVAKYSLPDFVVGEVARILFLAKARLISVTPIAMQIEEPDSDDKNEALPVHPGAAAFFSGEQTSLVDSATNILYLTSIVLGVFGSGFAWLLGSRKKPIKNNGRLEIDRLIGIMREARNANPEELDKFEDEIDTIVARSLGPDAETPLDADQLKILSIVVHQARQALNRKRKIIN</sequence>
<evidence type="ECO:0000256" key="1">
    <source>
        <dbReference type="SAM" id="Phobius"/>
    </source>
</evidence>
<evidence type="ECO:0000313" key="3">
    <source>
        <dbReference type="Proteomes" id="UP000249396"/>
    </source>
</evidence>
<comment type="caution">
    <text evidence="2">The sequence shown here is derived from an EMBL/GenBank/DDBJ whole genome shotgun (WGS) entry which is preliminary data.</text>
</comment>
<organism evidence="2 3">
    <name type="scientific">Candidatus Methylumidiphilus alinenensis</name>
    <dbReference type="NCBI Taxonomy" id="2202197"/>
    <lineage>
        <taxon>Bacteria</taxon>
        <taxon>Pseudomonadati</taxon>
        <taxon>Pseudomonadota</taxon>
        <taxon>Gammaproteobacteria</taxon>
        <taxon>Methylococcales</taxon>
        <taxon>Candidatus Methylumidiphilus</taxon>
    </lineage>
</organism>
<name>A0A2W4R9A9_9GAMM</name>
<keyword evidence="1" id="KW-0812">Transmembrane</keyword>
<dbReference type="Pfam" id="PF16868">
    <property type="entry name" value="NMT1_3"/>
    <property type="match status" value="1"/>
</dbReference>
<dbReference type="Proteomes" id="UP000249396">
    <property type="component" value="Unassembled WGS sequence"/>
</dbReference>
<evidence type="ECO:0008006" key="4">
    <source>
        <dbReference type="Google" id="ProtNLM"/>
    </source>
</evidence>
<dbReference type="Gene3D" id="3.40.190.10">
    <property type="entry name" value="Periplasmic binding protein-like II"/>
    <property type="match status" value="2"/>
</dbReference>
<reference evidence="2 3" key="1">
    <citation type="journal article" date="2018" name="Aquat. Microb. Ecol.">
        <title>Gammaproteobacterial methanotrophs dominate.</title>
        <authorList>
            <person name="Rissanen A.J."/>
            <person name="Saarenheimo J."/>
            <person name="Tiirola M."/>
            <person name="Peura S."/>
            <person name="Aalto S.L."/>
            <person name="Karvinen A."/>
            <person name="Nykanen H."/>
        </authorList>
    </citation>
    <scope>NUCLEOTIDE SEQUENCE [LARGE SCALE GENOMIC DNA]</scope>
    <source>
        <strain evidence="2">AMbin10</strain>
    </source>
</reference>
<dbReference type="EMBL" id="QJPH01000357">
    <property type="protein sequence ID" value="PZN76598.1"/>
    <property type="molecule type" value="Genomic_DNA"/>
</dbReference>
<keyword evidence="1" id="KW-0472">Membrane</keyword>
<proteinExistence type="predicted"/>
<dbReference type="PANTHER" id="PTHR42941">
    <property type="entry name" value="SLL1037 PROTEIN"/>
    <property type="match status" value="1"/>
</dbReference>
<protein>
    <recommendedName>
        <fullName evidence="4">C4-dicarboxylate ABC transporter substrate-binding protein</fullName>
    </recommendedName>
</protein>
<gene>
    <name evidence="2" type="ORF">DM484_16225</name>
</gene>